<protein>
    <submittedName>
        <fullName evidence="5">GATA-type zinc finger protein 1</fullName>
    </submittedName>
</protein>
<organism evidence="5 6">
    <name type="scientific">Podarcis lilfordi</name>
    <name type="common">Lilford's wall lizard</name>
    <dbReference type="NCBI Taxonomy" id="74358"/>
    <lineage>
        <taxon>Eukaryota</taxon>
        <taxon>Metazoa</taxon>
        <taxon>Chordata</taxon>
        <taxon>Craniata</taxon>
        <taxon>Vertebrata</taxon>
        <taxon>Euteleostomi</taxon>
        <taxon>Lepidosauria</taxon>
        <taxon>Squamata</taxon>
        <taxon>Bifurcata</taxon>
        <taxon>Unidentata</taxon>
        <taxon>Episquamata</taxon>
        <taxon>Laterata</taxon>
        <taxon>Lacertibaenia</taxon>
        <taxon>Lacertidae</taxon>
        <taxon>Podarcis</taxon>
    </lineage>
</organism>
<dbReference type="GO" id="GO:0005634">
    <property type="term" value="C:nucleus"/>
    <property type="evidence" value="ECO:0007669"/>
    <property type="project" value="TreeGrafter"/>
</dbReference>
<dbReference type="PANTHER" id="PTHR47341">
    <property type="entry name" value="GATA-TYPE ZINC FINGER PROTEIN 1"/>
    <property type="match status" value="1"/>
</dbReference>
<dbReference type="Pfam" id="PF00320">
    <property type="entry name" value="GATA"/>
    <property type="match status" value="1"/>
</dbReference>
<evidence type="ECO:0000256" key="2">
    <source>
        <dbReference type="PROSITE-ProRule" id="PRU00094"/>
    </source>
</evidence>
<feature type="compositionally biased region" description="Basic and acidic residues" evidence="3">
    <location>
        <begin position="29"/>
        <end position="43"/>
    </location>
</feature>
<dbReference type="AlphaFoldDB" id="A0AA35LHX3"/>
<dbReference type="InterPro" id="IPR000679">
    <property type="entry name" value="Znf_GATA"/>
</dbReference>
<feature type="region of interest" description="Disordered" evidence="3">
    <location>
        <begin position="77"/>
        <end position="113"/>
    </location>
</feature>
<dbReference type="PRINTS" id="PR00619">
    <property type="entry name" value="GATAZNFINGER"/>
</dbReference>
<keyword evidence="1" id="KW-0539">Nucleus</keyword>
<reference evidence="5" key="1">
    <citation type="submission" date="2022-12" db="EMBL/GenBank/DDBJ databases">
        <authorList>
            <person name="Alioto T."/>
            <person name="Alioto T."/>
            <person name="Gomez Garrido J."/>
        </authorList>
    </citation>
    <scope>NUCLEOTIDE SEQUENCE</scope>
</reference>
<keyword evidence="2" id="KW-0862">Zinc</keyword>
<dbReference type="GO" id="GO:0008270">
    <property type="term" value="F:zinc ion binding"/>
    <property type="evidence" value="ECO:0007669"/>
    <property type="project" value="UniProtKB-KW"/>
</dbReference>
<evidence type="ECO:0000256" key="3">
    <source>
        <dbReference type="SAM" id="MobiDB-lite"/>
    </source>
</evidence>
<dbReference type="GO" id="GO:0048599">
    <property type="term" value="P:oocyte development"/>
    <property type="evidence" value="ECO:0007669"/>
    <property type="project" value="TreeGrafter"/>
</dbReference>
<proteinExistence type="predicted"/>
<dbReference type="Gene3D" id="3.30.50.10">
    <property type="entry name" value="Erythroid Transcription Factor GATA-1, subunit A"/>
    <property type="match status" value="1"/>
</dbReference>
<feature type="region of interest" description="Disordered" evidence="3">
    <location>
        <begin position="16"/>
        <end position="52"/>
    </location>
</feature>
<evidence type="ECO:0000313" key="5">
    <source>
        <dbReference type="EMBL" id="CAI5796153.1"/>
    </source>
</evidence>
<accession>A0AA35LHX3</accession>
<dbReference type="EMBL" id="OX395142">
    <property type="protein sequence ID" value="CAI5796153.1"/>
    <property type="molecule type" value="Genomic_DNA"/>
</dbReference>
<dbReference type="InterPro" id="IPR013088">
    <property type="entry name" value="Znf_NHR/GATA"/>
</dbReference>
<dbReference type="Proteomes" id="UP001178461">
    <property type="component" value="Chromosome 17"/>
</dbReference>
<evidence type="ECO:0000259" key="4">
    <source>
        <dbReference type="PROSITE" id="PS50114"/>
    </source>
</evidence>
<dbReference type="SUPFAM" id="SSF57716">
    <property type="entry name" value="Glucocorticoid receptor-like (DNA-binding domain)"/>
    <property type="match status" value="1"/>
</dbReference>
<dbReference type="GO" id="GO:0006357">
    <property type="term" value="P:regulation of transcription by RNA polymerase II"/>
    <property type="evidence" value="ECO:0007669"/>
    <property type="project" value="TreeGrafter"/>
</dbReference>
<gene>
    <name evidence="5" type="ORF">PODLI_1B002178</name>
</gene>
<dbReference type="SMART" id="SM00401">
    <property type="entry name" value="ZnF_GATA"/>
    <property type="match status" value="1"/>
</dbReference>
<dbReference type="InterPro" id="IPR053116">
    <property type="entry name" value="GATA-type_Znf_Regulator"/>
</dbReference>
<dbReference type="GO" id="GO:0043565">
    <property type="term" value="F:sequence-specific DNA binding"/>
    <property type="evidence" value="ECO:0007669"/>
    <property type="project" value="InterPro"/>
</dbReference>
<keyword evidence="2" id="KW-0863">Zinc-finger</keyword>
<keyword evidence="6" id="KW-1185">Reference proteome</keyword>
<feature type="compositionally biased region" description="Basic residues" evidence="3">
    <location>
        <begin position="96"/>
        <end position="106"/>
    </location>
</feature>
<sequence>MACCLQLSDPSALSFLQETAQRLSPPEPIGRKPDRPAGRDARPRRSASPGAALEPLDALSLISLHCASLGAKPADRVGAEAQRGTDAFPAAESPRAGRRVSRKQPRPQRSCEARDAAFQGVTFRMQLSFCRKSSGGCRLLIRPRYSSGKLGKRSRTPLAREECRAGSSKEEEGCPSTHRDKCCASCKTRKTPLWRDAEDGTPLCNACGIRYKKYRIRCFQCWNIPKHGGNPFSHCSSCGRRLHLVAAQEKSRKRCGSFLRVCS</sequence>
<feature type="domain" description="GATA-type" evidence="4">
    <location>
        <begin position="177"/>
        <end position="212"/>
    </location>
</feature>
<name>A0AA35LHX3_9SAUR</name>
<dbReference type="GO" id="GO:0007283">
    <property type="term" value="P:spermatogenesis"/>
    <property type="evidence" value="ECO:0007669"/>
    <property type="project" value="TreeGrafter"/>
</dbReference>
<dbReference type="PROSITE" id="PS50114">
    <property type="entry name" value="GATA_ZN_FINGER_2"/>
    <property type="match status" value="1"/>
</dbReference>
<dbReference type="PANTHER" id="PTHR47341:SF1">
    <property type="entry name" value="GATA-TYPE ZINC FINGER PROTEIN 1"/>
    <property type="match status" value="1"/>
</dbReference>
<dbReference type="CDD" id="cd00202">
    <property type="entry name" value="ZnF_GATA"/>
    <property type="match status" value="1"/>
</dbReference>
<evidence type="ECO:0000256" key="1">
    <source>
        <dbReference type="ARBA" id="ARBA00023242"/>
    </source>
</evidence>
<evidence type="ECO:0000313" key="6">
    <source>
        <dbReference type="Proteomes" id="UP001178461"/>
    </source>
</evidence>
<keyword evidence="2" id="KW-0479">Metal-binding</keyword>